<name>A0A7L9U3K6_9BURK</name>
<accession>A0A7L9U3K6</accession>
<protein>
    <submittedName>
        <fullName evidence="1">Uncharacterized protein</fullName>
    </submittedName>
</protein>
<reference evidence="1 2" key="1">
    <citation type="submission" date="2020-10" db="EMBL/GenBank/DDBJ databases">
        <title>Genome sequencing of Massilia sp. LPB0304.</title>
        <authorList>
            <person name="Kim J."/>
        </authorList>
    </citation>
    <scope>NUCLEOTIDE SEQUENCE [LARGE SCALE GENOMIC DNA]</scope>
    <source>
        <strain evidence="1 2">LPB0304</strain>
    </source>
</reference>
<organism evidence="1 2">
    <name type="scientific">Massilia litorea</name>
    <dbReference type="NCBI Taxonomy" id="2769491"/>
    <lineage>
        <taxon>Bacteria</taxon>
        <taxon>Pseudomonadati</taxon>
        <taxon>Pseudomonadota</taxon>
        <taxon>Betaproteobacteria</taxon>
        <taxon>Burkholderiales</taxon>
        <taxon>Oxalobacteraceae</taxon>
        <taxon>Telluria group</taxon>
        <taxon>Massilia</taxon>
    </lineage>
</organism>
<dbReference type="AlphaFoldDB" id="A0A7L9U3K6"/>
<evidence type="ECO:0000313" key="1">
    <source>
        <dbReference type="EMBL" id="QOL49460.1"/>
    </source>
</evidence>
<gene>
    <name evidence="1" type="ORF">LPB04_21640</name>
</gene>
<proteinExistence type="predicted"/>
<dbReference type="RefSeq" id="WP_193686499.1">
    <property type="nucleotide sequence ID" value="NZ_CP062941.1"/>
</dbReference>
<evidence type="ECO:0000313" key="2">
    <source>
        <dbReference type="Proteomes" id="UP000593875"/>
    </source>
</evidence>
<dbReference type="Proteomes" id="UP000593875">
    <property type="component" value="Chromosome"/>
</dbReference>
<dbReference type="KEGG" id="mlir:LPB04_21640"/>
<sequence length="110" mass="12511">MRPDVPFIAFSLRDGKDDALHTTLLDRRALERKRPEYEDTLSSLAALNERGQDEAATMIGKWVLMMLNNSYPDKFRAYPNLVVEVRPPPSPERIAAIEAQLDRQDKDGQG</sequence>
<dbReference type="EMBL" id="CP062941">
    <property type="protein sequence ID" value="QOL49460.1"/>
    <property type="molecule type" value="Genomic_DNA"/>
</dbReference>
<keyword evidence="2" id="KW-1185">Reference proteome</keyword>